<evidence type="ECO:0000313" key="3">
    <source>
        <dbReference type="Proteomes" id="UP001196413"/>
    </source>
</evidence>
<feature type="region of interest" description="Disordered" evidence="1">
    <location>
        <begin position="1"/>
        <end position="28"/>
    </location>
</feature>
<reference evidence="2" key="1">
    <citation type="submission" date="2021-06" db="EMBL/GenBank/DDBJ databases">
        <title>Parelaphostrongylus tenuis whole genome reference sequence.</title>
        <authorList>
            <person name="Garwood T.J."/>
            <person name="Larsen P.A."/>
            <person name="Fountain-Jones N.M."/>
            <person name="Garbe J.R."/>
            <person name="Macchietto M.G."/>
            <person name="Kania S.A."/>
            <person name="Gerhold R.W."/>
            <person name="Richards J.E."/>
            <person name="Wolf T.M."/>
        </authorList>
    </citation>
    <scope>NUCLEOTIDE SEQUENCE</scope>
    <source>
        <strain evidence="2">MNPRO001-30</strain>
        <tissue evidence="2">Meninges</tissue>
    </source>
</reference>
<organism evidence="2 3">
    <name type="scientific">Parelaphostrongylus tenuis</name>
    <name type="common">Meningeal worm</name>
    <dbReference type="NCBI Taxonomy" id="148309"/>
    <lineage>
        <taxon>Eukaryota</taxon>
        <taxon>Metazoa</taxon>
        <taxon>Ecdysozoa</taxon>
        <taxon>Nematoda</taxon>
        <taxon>Chromadorea</taxon>
        <taxon>Rhabditida</taxon>
        <taxon>Rhabditina</taxon>
        <taxon>Rhabditomorpha</taxon>
        <taxon>Strongyloidea</taxon>
        <taxon>Metastrongylidae</taxon>
        <taxon>Parelaphostrongylus</taxon>
    </lineage>
</organism>
<protein>
    <submittedName>
        <fullName evidence="2">Uncharacterized protein</fullName>
    </submittedName>
</protein>
<comment type="caution">
    <text evidence="2">The sequence shown here is derived from an EMBL/GenBank/DDBJ whole genome shotgun (WGS) entry which is preliminary data.</text>
</comment>
<dbReference type="EMBL" id="JAHQIW010004619">
    <property type="protein sequence ID" value="KAJ1363118.1"/>
    <property type="molecule type" value="Genomic_DNA"/>
</dbReference>
<proteinExistence type="predicted"/>
<dbReference type="Proteomes" id="UP001196413">
    <property type="component" value="Unassembled WGS sequence"/>
</dbReference>
<accession>A0AAD5QSL4</accession>
<name>A0AAD5QSL4_PARTN</name>
<dbReference type="AlphaFoldDB" id="A0AAD5QSL4"/>
<gene>
    <name evidence="2" type="ORF">KIN20_022890</name>
</gene>
<evidence type="ECO:0000256" key="1">
    <source>
        <dbReference type="SAM" id="MobiDB-lite"/>
    </source>
</evidence>
<feature type="compositionally biased region" description="Polar residues" evidence="1">
    <location>
        <begin position="1"/>
        <end position="21"/>
    </location>
</feature>
<evidence type="ECO:0000313" key="2">
    <source>
        <dbReference type="EMBL" id="KAJ1363118.1"/>
    </source>
</evidence>
<sequence>MAQLCSTRSKNSKRSSVSGQDNNDRRSMDCVSYRSPCKLSVPCARVVAKGEWFQIDRVFDTISFVNSDRIIQSLVQRRPAWLKLSKTSPTVRHFHSRVKVIGCVVKESILRSRASKNTKWTRKEFMCLMFRVRIDSSDGTSTYEDLPYRKLKGRFTTALFEYFERRMPFPRVLTNDEPRRGGLLSINVPRCAYIQRIAQKENLKEDTSNVHVRFTRSEKKAVLKW</sequence>
<keyword evidence="3" id="KW-1185">Reference proteome</keyword>